<dbReference type="Pfam" id="PF18146">
    <property type="entry name" value="CinA_KH"/>
    <property type="match status" value="1"/>
</dbReference>
<dbReference type="PIRSF" id="PIRSF006728">
    <property type="entry name" value="CinA"/>
    <property type="match status" value="1"/>
</dbReference>
<comment type="similarity">
    <text evidence="1">Belongs to the CinA family.</text>
</comment>
<dbReference type="InterPro" id="IPR001453">
    <property type="entry name" value="MoaB/Mog_dom"/>
</dbReference>
<comment type="caution">
    <text evidence="3">The sequence shown here is derived from an EMBL/GenBank/DDBJ whole genome shotgun (WGS) entry which is preliminary data.</text>
</comment>
<dbReference type="InterPro" id="IPR008135">
    <property type="entry name" value="Competence-induced_CinA"/>
</dbReference>
<dbReference type="SUPFAM" id="SSF53218">
    <property type="entry name" value="Molybdenum cofactor biosynthesis proteins"/>
    <property type="match status" value="1"/>
</dbReference>
<proteinExistence type="inferred from homology"/>
<dbReference type="InterPro" id="IPR036425">
    <property type="entry name" value="MoaB/Mog-like_dom_sf"/>
</dbReference>
<dbReference type="InterPro" id="IPR041424">
    <property type="entry name" value="CinA_KH"/>
</dbReference>
<dbReference type="PANTHER" id="PTHR13939:SF0">
    <property type="entry name" value="NMN AMIDOHYDROLASE-LIKE PROTEIN YFAY"/>
    <property type="match status" value="1"/>
</dbReference>
<dbReference type="Pfam" id="PF00994">
    <property type="entry name" value="MoCF_biosynth"/>
    <property type="match status" value="1"/>
</dbReference>
<organism evidence="3">
    <name type="scientific">Caldilineaceae bacterium SB0662_bin_9</name>
    <dbReference type="NCBI Taxonomy" id="2605258"/>
    <lineage>
        <taxon>Bacteria</taxon>
        <taxon>Bacillati</taxon>
        <taxon>Chloroflexota</taxon>
        <taxon>Caldilineae</taxon>
        <taxon>Caldilineales</taxon>
        <taxon>Caldilineaceae</taxon>
    </lineage>
</organism>
<reference evidence="3" key="1">
    <citation type="submission" date="2019-09" db="EMBL/GenBank/DDBJ databases">
        <title>Characterisation of the sponge microbiome using genome-centric metagenomics.</title>
        <authorList>
            <person name="Engelberts J.P."/>
            <person name="Robbins S.J."/>
            <person name="De Goeij J.M."/>
            <person name="Aranda M."/>
            <person name="Bell S.C."/>
            <person name="Webster N.S."/>
        </authorList>
    </citation>
    <scope>NUCLEOTIDE SEQUENCE</scope>
    <source>
        <strain evidence="3">SB0662_bin_9</strain>
    </source>
</reference>
<feature type="domain" description="MoaB/Mog" evidence="2">
    <location>
        <begin position="10"/>
        <end position="177"/>
    </location>
</feature>
<dbReference type="InterPro" id="IPR050101">
    <property type="entry name" value="CinA"/>
</dbReference>
<dbReference type="SMART" id="SM00852">
    <property type="entry name" value="MoCF_biosynth"/>
    <property type="match status" value="1"/>
</dbReference>
<dbReference type="HAMAP" id="MF_00226_B">
    <property type="entry name" value="CinA_B"/>
    <property type="match status" value="1"/>
</dbReference>
<protein>
    <recommendedName>
        <fullName evidence="1">CinA-like protein</fullName>
    </recommendedName>
</protein>
<dbReference type="NCBIfam" id="TIGR00200">
    <property type="entry name" value="cinA_nterm"/>
    <property type="match status" value="1"/>
</dbReference>
<dbReference type="NCBIfam" id="TIGR00177">
    <property type="entry name" value="molyb_syn"/>
    <property type="match status" value="1"/>
</dbReference>
<name>A0A6B1DQJ1_9CHLR</name>
<evidence type="ECO:0000313" key="3">
    <source>
        <dbReference type="EMBL" id="MYD89043.1"/>
    </source>
</evidence>
<sequence>MTSSAWLKGEIVTTGTEILLGETVDTNASWIAQRLNAVGINLYYKSTVGDNIGRVTEVLQRCIARSDVVIVTGGLGPTADDITRDAIALAVGDELVLDQATVEALQTRFSNWGTRMTANNQQQALIPATATIVPNPVGTAPGFRVARGNCTIFALPGVPREMKRMMADSVLPWLSERTGGTGVIHVRTLRTIGIGESAIDSEIRDLMAGENPTVGLAAHTGQADVRLTARGRDADEADRLLDQMEEQVRSRLGDHIYSGIKGLDIARHIVELLETHNQTLASFELNTQGRIAERLRSHEGDAVLDERCQAEEVRSRVAALLPPADASEAEYERALEAIDLVLSAACPDSLRLTVLGTTGDDHGVYQNRKGHTWVLLGDRHGEHRARFSFGGTDELTAIWIGNRCFDLVRRWLLSRA</sequence>
<dbReference type="Gene3D" id="3.40.980.10">
    <property type="entry name" value="MoaB/Mog-like domain"/>
    <property type="match status" value="1"/>
</dbReference>
<gene>
    <name evidence="3" type="ORF">F4Y08_01720</name>
</gene>
<dbReference type="Gene3D" id="3.30.70.2860">
    <property type="match status" value="1"/>
</dbReference>
<evidence type="ECO:0000259" key="2">
    <source>
        <dbReference type="SMART" id="SM00852"/>
    </source>
</evidence>
<dbReference type="EMBL" id="VXPY01000013">
    <property type="protein sequence ID" value="MYD89043.1"/>
    <property type="molecule type" value="Genomic_DNA"/>
</dbReference>
<accession>A0A6B1DQJ1</accession>
<dbReference type="AlphaFoldDB" id="A0A6B1DQJ1"/>
<dbReference type="PANTHER" id="PTHR13939">
    <property type="entry name" value="NICOTINAMIDE-NUCLEOTIDE AMIDOHYDROLASE PNCC"/>
    <property type="match status" value="1"/>
</dbReference>
<evidence type="ECO:0000256" key="1">
    <source>
        <dbReference type="HAMAP-Rule" id="MF_00226"/>
    </source>
</evidence>
<dbReference type="CDD" id="cd00885">
    <property type="entry name" value="cinA"/>
    <property type="match status" value="1"/>
</dbReference>